<accession>A0A7R9BSR4</accession>
<evidence type="ECO:0000256" key="1">
    <source>
        <dbReference type="SAM" id="MobiDB-lite"/>
    </source>
</evidence>
<evidence type="ECO:0000313" key="2">
    <source>
        <dbReference type="EMBL" id="CAD7279488.1"/>
    </source>
</evidence>
<gene>
    <name evidence="2" type="ORF">NMOB1V02_LOCUS7160</name>
</gene>
<dbReference type="Proteomes" id="UP000678499">
    <property type="component" value="Unassembled WGS sequence"/>
</dbReference>
<name>A0A7R9BSR4_9CRUS</name>
<feature type="region of interest" description="Disordered" evidence="1">
    <location>
        <begin position="1"/>
        <end position="83"/>
    </location>
</feature>
<evidence type="ECO:0000313" key="3">
    <source>
        <dbReference type="Proteomes" id="UP000678499"/>
    </source>
</evidence>
<keyword evidence="3" id="KW-1185">Reference proteome</keyword>
<protein>
    <submittedName>
        <fullName evidence="2">Uncharacterized protein</fullName>
    </submittedName>
</protein>
<reference evidence="2" key="1">
    <citation type="submission" date="2020-11" db="EMBL/GenBank/DDBJ databases">
        <authorList>
            <person name="Tran Van P."/>
        </authorList>
    </citation>
    <scope>NUCLEOTIDE SEQUENCE</scope>
</reference>
<dbReference type="EMBL" id="OA883690">
    <property type="protein sequence ID" value="CAD7279488.1"/>
    <property type="molecule type" value="Genomic_DNA"/>
</dbReference>
<feature type="compositionally biased region" description="Low complexity" evidence="1">
    <location>
        <begin position="30"/>
        <end position="49"/>
    </location>
</feature>
<feature type="compositionally biased region" description="Basic and acidic residues" evidence="1">
    <location>
        <begin position="65"/>
        <end position="83"/>
    </location>
</feature>
<dbReference type="OrthoDB" id="6369918at2759"/>
<dbReference type="EMBL" id="CAJPEX010001653">
    <property type="protein sequence ID" value="CAG0919640.1"/>
    <property type="molecule type" value="Genomic_DNA"/>
</dbReference>
<proteinExistence type="predicted"/>
<organism evidence="2">
    <name type="scientific">Notodromas monacha</name>
    <dbReference type="NCBI Taxonomy" id="399045"/>
    <lineage>
        <taxon>Eukaryota</taxon>
        <taxon>Metazoa</taxon>
        <taxon>Ecdysozoa</taxon>
        <taxon>Arthropoda</taxon>
        <taxon>Crustacea</taxon>
        <taxon>Oligostraca</taxon>
        <taxon>Ostracoda</taxon>
        <taxon>Podocopa</taxon>
        <taxon>Podocopida</taxon>
        <taxon>Cypridocopina</taxon>
        <taxon>Cypridoidea</taxon>
        <taxon>Cyprididae</taxon>
        <taxon>Notodromas</taxon>
    </lineage>
</organism>
<sequence length="153" mass="16003">MYAFHSDAESAEAVNASNGQKEAPVDTKVSTNGNGTTTTTTTATSAAAGLKTRLSKFLPLPGSKKSKDKDGNKHEKVPLDAVKTTDVEAGLDAAKTEGEDGDKKKDHSSLIYADLDLIKNTTDGPGEKNTIISSEKTEYAEIVGTVNDGSAKK</sequence>
<dbReference type="AlphaFoldDB" id="A0A7R9BSR4"/>